<dbReference type="GO" id="GO:0005634">
    <property type="term" value="C:nucleus"/>
    <property type="evidence" value="ECO:0007669"/>
    <property type="project" value="UniProtKB-SubCell"/>
</dbReference>
<feature type="compositionally biased region" description="Polar residues" evidence="5">
    <location>
        <begin position="391"/>
        <end position="420"/>
    </location>
</feature>
<dbReference type="InterPro" id="IPR013524">
    <property type="entry name" value="Runt_dom"/>
</dbReference>
<dbReference type="PROSITE" id="PS51062">
    <property type="entry name" value="RUNT"/>
    <property type="match status" value="1"/>
</dbReference>
<comment type="caution">
    <text evidence="7">The sequence shown here is derived from an EMBL/GenBank/DDBJ whole genome shotgun (WGS) entry which is preliminary data.</text>
</comment>
<evidence type="ECO:0000256" key="4">
    <source>
        <dbReference type="ARBA" id="ARBA00023242"/>
    </source>
</evidence>
<keyword evidence="8" id="KW-1185">Reference proteome</keyword>
<evidence type="ECO:0000259" key="6">
    <source>
        <dbReference type="PROSITE" id="PS51062"/>
    </source>
</evidence>
<feature type="region of interest" description="Disordered" evidence="5">
    <location>
        <begin position="290"/>
        <end position="359"/>
    </location>
</feature>
<gene>
    <name evidence="7" type="ORF">Fcan01_14448</name>
</gene>
<dbReference type="GO" id="GO:0001709">
    <property type="term" value="P:cell fate determination"/>
    <property type="evidence" value="ECO:0007669"/>
    <property type="project" value="UniProtKB-ARBA"/>
</dbReference>
<feature type="non-terminal residue" evidence="7">
    <location>
        <position position="1"/>
    </location>
</feature>
<dbReference type="EMBL" id="LNIX01000008">
    <property type="protein sequence ID" value="OXA50882.1"/>
    <property type="molecule type" value="Genomic_DNA"/>
</dbReference>
<comment type="subcellular location">
    <subcellularLocation>
        <location evidence="1">Nucleus</location>
    </subcellularLocation>
</comment>
<name>A0A226DZI1_FOLCA</name>
<dbReference type="OrthoDB" id="10029800at2759"/>
<dbReference type="SUPFAM" id="SSF49417">
    <property type="entry name" value="p53-like transcription factors"/>
    <property type="match status" value="1"/>
</dbReference>
<dbReference type="InterPro" id="IPR000040">
    <property type="entry name" value="AML1_Runt"/>
</dbReference>
<dbReference type="GO" id="GO:0000981">
    <property type="term" value="F:DNA-binding transcription factor activity, RNA polymerase II-specific"/>
    <property type="evidence" value="ECO:0007669"/>
    <property type="project" value="TreeGrafter"/>
</dbReference>
<evidence type="ECO:0000256" key="1">
    <source>
        <dbReference type="ARBA" id="ARBA00004123"/>
    </source>
</evidence>
<protein>
    <submittedName>
        <fullName evidence="7">Runt-related transcription factor 1</fullName>
    </submittedName>
</protein>
<feature type="domain" description="Runt" evidence="6">
    <location>
        <begin position="7"/>
        <end position="135"/>
    </location>
</feature>
<dbReference type="InterPro" id="IPR008967">
    <property type="entry name" value="p53-like_TF_DNA-bd_sf"/>
</dbReference>
<feature type="compositionally biased region" description="Low complexity" evidence="5">
    <location>
        <begin position="248"/>
        <end position="259"/>
    </location>
</feature>
<evidence type="ECO:0000256" key="5">
    <source>
        <dbReference type="SAM" id="MobiDB-lite"/>
    </source>
</evidence>
<keyword evidence="2" id="KW-0805">Transcription regulation</keyword>
<dbReference type="PRINTS" id="PR00967">
    <property type="entry name" value="ONCOGENEAML1"/>
</dbReference>
<dbReference type="Gene3D" id="2.60.40.720">
    <property type="match status" value="1"/>
</dbReference>
<sequence>VMAERALTEMLSDSPGGELVRTGSPNFVCSVLPVHWRSNKTLPVAFKVIALGEVMDGTLVTVRAGNDENYCGELRNATAIMKNQVAKFNDLRFVGRSGRGKSFSLTIAVASSPPQVTTYQKAIKVTVDGPREPRSKTRQQQQFHFGFGQRAFLGGYTGALDHLNRSADFAMTLSRMPNCQNMSQTLATFGTSSSNHWGYASSPYSTYLGSGFPNCAAAIQGTTSSFSAAGGLLPDLTSMNSISGPEYNSSTPASNSSASDVDPLGAATDRLLSAGGSGGVQNTTSLLHQQSQPLHTHHQNQHGNNMSTSSSSSANILTPSNTSLMQQQQQNHHQQQLLQNQGISGGGGSSSSSSAGSSMSYLGSFPAAAAASAFFYSQLYLNDFDSSGTAGNPQNQIHHQSGATHHQSLARSSSGSNGILNQHGQSMGGGIGGRGQHGGIHPGGGMMVGSVGGSGGNGAGGGGGGAGELTHGVWRPY</sequence>
<organism evidence="7 8">
    <name type="scientific">Folsomia candida</name>
    <name type="common">Springtail</name>
    <dbReference type="NCBI Taxonomy" id="158441"/>
    <lineage>
        <taxon>Eukaryota</taxon>
        <taxon>Metazoa</taxon>
        <taxon>Ecdysozoa</taxon>
        <taxon>Arthropoda</taxon>
        <taxon>Hexapoda</taxon>
        <taxon>Collembola</taxon>
        <taxon>Entomobryomorpha</taxon>
        <taxon>Isotomoidea</taxon>
        <taxon>Isotomidae</taxon>
        <taxon>Proisotominae</taxon>
        <taxon>Folsomia</taxon>
    </lineage>
</organism>
<dbReference type="Proteomes" id="UP000198287">
    <property type="component" value="Unassembled WGS sequence"/>
</dbReference>
<feature type="compositionally biased region" description="Gly residues" evidence="5">
    <location>
        <begin position="426"/>
        <end position="467"/>
    </location>
</feature>
<evidence type="ECO:0000313" key="8">
    <source>
        <dbReference type="Proteomes" id="UP000198287"/>
    </source>
</evidence>
<feature type="compositionally biased region" description="Low complexity" evidence="5">
    <location>
        <begin position="350"/>
        <end position="359"/>
    </location>
</feature>
<dbReference type="FunFam" id="2.60.40.720:FF:000001">
    <property type="entry name" value="Runt-related transcription factor"/>
    <property type="match status" value="1"/>
</dbReference>
<reference evidence="7 8" key="1">
    <citation type="submission" date="2015-12" db="EMBL/GenBank/DDBJ databases">
        <title>The genome of Folsomia candida.</title>
        <authorList>
            <person name="Faddeeva A."/>
            <person name="Derks M.F."/>
            <person name="Anvar Y."/>
            <person name="Smit S."/>
            <person name="Van Straalen N."/>
            <person name="Roelofs D."/>
        </authorList>
    </citation>
    <scope>NUCLEOTIDE SEQUENCE [LARGE SCALE GENOMIC DNA]</scope>
    <source>
        <strain evidence="7 8">VU population</strain>
        <tissue evidence="7">Whole body</tissue>
    </source>
</reference>
<keyword evidence="3" id="KW-0804">Transcription</keyword>
<evidence type="ECO:0000256" key="3">
    <source>
        <dbReference type="ARBA" id="ARBA00023163"/>
    </source>
</evidence>
<dbReference type="AlphaFoldDB" id="A0A226DZI1"/>
<proteinExistence type="predicted"/>
<dbReference type="GO" id="GO:0000978">
    <property type="term" value="F:RNA polymerase II cis-regulatory region sequence-specific DNA binding"/>
    <property type="evidence" value="ECO:0007669"/>
    <property type="project" value="TreeGrafter"/>
</dbReference>
<feature type="region of interest" description="Disordered" evidence="5">
    <location>
        <begin position="243"/>
        <end position="263"/>
    </location>
</feature>
<dbReference type="GO" id="GO:0005524">
    <property type="term" value="F:ATP binding"/>
    <property type="evidence" value="ECO:0007669"/>
    <property type="project" value="InterPro"/>
</dbReference>
<evidence type="ECO:0000256" key="2">
    <source>
        <dbReference type="ARBA" id="ARBA00023015"/>
    </source>
</evidence>
<evidence type="ECO:0000313" key="7">
    <source>
        <dbReference type="EMBL" id="OXA50882.1"/>
    </source>
</evidence>
<feature type="region of interest" description="Disordered" evidence="5">
    <location>
        <begin position="391"/>
        <end position="477"/>
    </location>
</feature>
<feature type="compositionally biased region" description="Low complexity" evidence="5">
    <location>
        <begin position="323"/>
        <end position="342"/>
    </location>
</feature>
<dbReference type="STRING" id="158441.A0A226DZI1"/>
<dbReference type="PANTHER" id="PTHR11950">
    <property type="entry name" value="RUNT RELATED"/>
    <property type="match status" value="1"/>
</dbReference>
<dbReference type="PANTHER" id="PTHR11950:SF31">
    <property type="entry name" value="SEGMENTATION PROTEIN RUNT"/>
    <property type="match status" value="1"/>
</dbReference>
<dbReference type="InterPro" id="IPR012346">
    <property type="entry name" value="p53/RUNT-type_TF_DNA-bd_sf"/>
</dbReference>
<keyword evidence="4" id="KW-0539">Nucleus</keyword>
<accession>A0A226DZI1</accession>
<dbReference type="Pfam" id="PF00853">
    <property type="entry name" value="Runt"/>
    <property type="match status" value="1"/>
</dbReference>